<dbReference type="InterPro" id="IPR017972">
    <property type="entry name" value="Cyt_P450_CS"/>
</dbReference>
<dbReference type="AlphaFoldDB" id="Q0CMU4"/>
<keyword evidence="12 17" id="KW-0472">Membrane</keyword>
<keyword evidence="6 17" id="KW-0812">Transmembrane</keyword>
<comment type="subcellular location">
    <subcellularLocation>
        <location evidence="2">Membrane</location>
        <topology evidence="2">Single-pass membrane protein</topology>
    </subcellularLocation>
</comment>
<evidence type="ECO:0000256" key="6">
    <source>
        <dbReference type="ARBA" id="ARBA00022692"/>
    </source>
</evidence>
<keyword evidence="5 15" id="KW-0349">Heme</keyword>
<comment type="pathway">
    <text evidence="3">Mycotoxin biosynthesis.</text>
</comment>
<dbReference type="PANTHER" id="PTHR24305:SF157">
    <property type="entry name" value="N-ACETYLTRYPTOPHAN 6-HYDROXYLASE IVOC-RELATED"/>
    <property type="match status" value="1"/>
</dbReference>
<dbReference type="InterPro" id="IPR002401">
    <property type="entry name" value="Cyt_P450_E_grp-I"/>
</dbReference>
<evidence type="ECO:0000256" key="9">
    <source>
        <dbReference type="ARBA" id="ARBA00023002"/>
    </source>
</evidence>
<protein>
    <recommendedName>
        <fullName evidence="14">Cytochrome P450 monooxygenase otaC</fullName>
    </recommendedName>
</protein>
<dbReference type="FunFam" id="1.10.630.10:FF:000069">
    <property type="entry name" value="Cytochrome P450, putative (Eurofung)"/>
    <property type="match status" value="1"/>
</dbReference>
<keyword evidence="7 15" id="KW-0479">Metal-binding</keyword>
<reference evidence="19" key="1">
    <citation type="submission" date="2005-09" db="EMBL/GenBank/DDBJ databases">
        <title>Annotation of the Aspergillus terreus NIH2624 genome.</title>
        <authorList>
            <person name="Birren B.W."/>
            <person name="Lander E.S."/>
            <person name="Galagan J.E."/>
            <person name="Nusbaum C."/>
            <person name="Devon K."/>
            <person name="Henn M."/>
            <person name="Ma L.-J."/>
            <person name="Jaffe D.B."/>
            <person name="Butler J."/>
            <person name="Alvarez P."/>
            <person name="Gnerre S."/>
            <person name="Grabherr M."/>
            <person name="Kleber M."/>
            <person name="Mauceli E.W."/>
            <person name="Brockman W."/>
            <person name="Rounsley S."/>
            <person name="Young S.K."/>
            <person name="LaButti K."/>
            <person name="Pushparaj V."/>
            <person name="DeCaprio D."/>
            <person name="Crawford M."/>
            <person name="Koehrsen M."/>
            <person name="Engels R."/>
            <person name="Montgomery P."/>
            <person name="Pearson M."/>
            <person name="Howarth C."/>
            <person name="Larson L."/>
            <person name="Luoma S."/>
            <person name="White J."/>
            <person name="Alvarado L."/>
            <person name="Kodira C.D."/>
            <person name="Zeng Q."/>
            <person name="Oleary S."/>
            <person name="Yandava C."/>
            <person name="Denning D.W."/>
            <person name="Nierman W.C."/>
            <person name="Milne T."/>
            <person name="Madden K."/>
        </authorList>
    </citation>
    <scope>NUCLEOTIDE SEQUENCE [LARGE SCALE GENOMIC DNA]</scope>
    <source>
        <strain evidence="19">NIH 2624 / FGSC A1156</strain>
    </source>
</reference>
<dbReference type="InterPro" id="IPR001128">
    <property type="entry name" value="Cyt_P450"/>
</dbReference>
<keyword evidence="9 16" id="KW-0560">Oxidoreductase</keyword>
<comment type="catalytic activity">
    <reaction evidence="13">
        <text>7-methylmellein + 3 reduced [NADPH--hemoprotein reductase] + 3 O2 = 7-carboxymellein + 3 oxidized [NADPH--hemoprotein reductase] + 4 H2O + 4 H(+)</text>
        <dbReference type="Rhea" id="RHEA:72771"/>
        <dbReference type="Rhea" id="RHEA-COMP:11964"/>
        <dbReference type="Rhea" id="RHEA-COMP:11965"/>
        <dbReference type="ChEBI" id="CHEBI:15377"/>
        <dbReference type="ChEBI" id="CHEBI:15378"/>
        <dbReference type="ChEBI" id="CHEBI:15379"/>
        <dbReference type="ChEBI" id="CHEBI:57618"/>
        <dbReference type="ChEBI" id="CHEBI:58210"/>
        <dbReference type="ChEBI" id="CHEBI:192524"/>
        <dbReference type="ChEBI" id="CHEBI:192525"/>
    </reaction>
    <physiologicalReaction direction="left-to-right" evidence="13">
        <dbReference type="Rhea" id="RHEA:72772"/>
    </physiologicalReaction>
</comment>
<dbReference type="HOGENOM" id="CLU_001570_14_4_1"/>
<dbReference type="GeneID" id="4321226"/>
<evidence type="ECO:0000256" key="3">
    <source>
        <dbReference type="ARBA" id="ARBA00004685"/>
    </source>
</evidence>
<gene>
    <name evidence="18" type="ORF">ATEG_04990</name>
</gene>
<dbReference type="GO" id="GO:0004497">
    <property type="term" value="F:monooxygenase activity"/>
    <property type="evidence" value="ECO:0007669"/>
    <property type="project" value="UniProtKB-KW"/>
</dbReference>
<dbReference type="GO" id="GO:0005506">
    <property type="term" value="F:iron ion binding"/>
    <property type="evidence" value="ECO:0007669"/>
    <property type="project" value="InterPro"/>
</dbReference>
<dbReference type="GO" id="GO:0016705">
    <property type="term" value="F:oxidoreductase activity, acting on paired donors, with incorporation or reduction of molecular oxygen"/>
    <property type="evidence" value="ECO:0007669"/>
    <property type="project" value="InterPro"/>
</dbReference>
<dbReference type="PANTHER" id="PTHR24305">
    <property type="entry name" value="CYTOCHROME P450"/>
    <property type="match status" value="1"/>
</dbReference>
<dbReference type="GO" id="GO:0016020">
    <property type="term" value="C:membrane"/>
    <property type="evidence" value="ECO:0007669"/>
    <property type="project" value="UniProtKB-SubCell"/>
</dbReference>
<evidence type="ECO:0000256" key="10">
    <source>
        <dbReference type="ARBA" id="ARBA00023004"/>
    </source>
</evidence>
<evidence type="ECO:0000256" key="7">
    <source>
        <dbReference type="ARBA" id="ARBA00022723"/>
    </source>
</evidence>
<dbReference type="SUPFAM" id="SSF48264">
    <property type="entry name" value="Cytochrome P450"/>
    <property type="match status" value="1"/>
</dbReference>
<dbReference type="eggNOG" id="KOG0158">
    <property type="taxonomic scope" value="Eukaryota"/>
</dbReference>
<evidence type="ECO:0000256" key="14">
    <source>
        <dbReference type="ARBA" id="ARBA00069646"/>
    </source>
</evidence>
<dbReference type="EMBL" id="CH476600">
    <property type="protein sequence ID" value="EAU34059.1"/>
    <property type="molecule type" value="Genomic_DNA"/>
</dbReference>
<evidence type="ECO:0000256" key="8">
    <source>
        <dbReference type="ARBA" id="ARBA00022989"/>
    </source>
</evidence>
<feature type="transmembrane region" description="Helical" evidence="17">
    <location>
        <begin position="12"/>
        <end position="32"/>
    </location>
</feature>
<dbReference type="STRING" id="341663.Q0CMU4"/>
<evidence type="ECO:0000256" key="16">
    <source>
        <dbReference type="RuleBase" id="RU000461"/>
    </source>
</evidence>
<sequence>MELLRLLLSHPYVTAAAVTVGYLLSAAVYRLWLCPIAHFPGPRLAALTVMYEFYWDTICCGQFTFHIGELHKKYGPIVRISPTELHVSDPDYYEVIYSRDSPRNKYNYYQRTFNAPLALITAEDHFRHRLIRSHMNPFFSTMRIRQQEPVLRALINKLCGRLEEWKNTGKPLHIEHALTCYTTDVITDYTMGEGYHYLDEPDFIPQWYHTLTGTARTLVFIRPVAFLLPLLLAMPESVTAWLNPGMELFFDFQRRCRKLIHKIATDHLEKGSHAVDQKGRLTLFDDVLSSDLPEQEKSEARLAQEMQILVSAGAETTAKAMTYILFYLLDNPELLKKLKAELEPLGPDPALIQLEQLPYLTSVMLEGIRLSYGVTARLPRIAPYNALKYKDWTIPPGTPISMSCLLMHHDESVFPDSYRFDPERWTDLTERKRLEKYMVAFSKGSRQCIGMQYVPNAPRIRTRVGRMGYANIASLARAEILMVISTLLQRFEFELYETTVEDVRVKHDIFIPFTKLDSEGVRVLIKG</sequence>
<dbReference type="InterPro" id="IPR050121">
    <property type="entry name" value="Cytochrome_P450_monoxygenase"/>
</dbReference>
<evidence type="ECO:0000256" key="17">
    <source>
        <dbReference type="SAM" id="Phobius"/>
    </source>
</evidence>
<comment type="similarity">
    <text evidence="4 16">Belongs to the cytochrome P450 family.</text>
</comment>
<dbReference type="CDD" id="cd11062">
    <property type="entry name" value="CYP58-like"/>
    <property type="match status" value="1"/>
</dbReference>
<feature type="binding site" description="axial binding residue" evidence="15">
    <location>
        <position position="448"/>
    </location>
    <ligand>
        <name>heme</name>
        <dbReference type="ChEBI" id="CHEBI:30413"/>
    </ligand>
    <ligandPart>
        <name>Fe</name>
        <dbReference type="ChEBI" id="CHEBI:18248"/>
    </ligandPart>
</feature>
<evidence type="ECO:0000256" key="1">
    <source>
        <dbReference type="ARBA" id="ARBA00001971"/>
    </source>
</evidence>
<dbReference type="VEuPathDB" id="FungiDB:ATEG_04990"/>
<dbReference type="OrthoDB" id="3945418at2759"/>
<keyword evidence="11 16" id="KW-0503">Monooxygenase</keyword>
<keyword evidence="10 15" id="KW-0408">Iron</keyword>
<evidence type="ECO:0000256" key="11">
    <source>
        <dbReference type="ARBA" id="ARBA00023033"/>
    </source>
</evidence>
<dbReference type="Gene3D" id="1.10.630.10">
    <property type="entry name" value="Cytochrome P450"/>
    <property type="match status" value="1"/>
</dbReference>
<evidence type="ECO:0000313" key="19">
    <source>
        <dbReference type="Proteomes" id="UP000007963"/>
    </source>
</evidence>
<dbReference type="RefSeq" id="XP_001214168.1">
    <property type="nucleotide sequence ID" value="XM_001214168.1"/>
</dbReference>
<dbReference type="PRINTS" id="PR00463">
    <property type="entry name" value="EP450I"/>
</dbReference>
<evidence type="ECO:0000256" key="12">
    <source>
        <dbReference type="ARBA" id="ARBA00023136"/>
    </source>
</evidence>
<dbReference type="InterPro" id="IPR036396">
    <property type="entry name" value="Cyt_P450_sf"/>
</dbReference>
<keyword evidence="8 17" id="KW-1133">Transmembrane helix</keyword>
<evidence type="ECO:0000313" key="18">
    <source>
        <dbReference type="EMBL" id="EAU34059.1"/>
    </source>
</evidence>
<comment type="cofactor">
    <cofactor evidence="1 15">
        <name>heme</name>
        <dbReference type="ChEBI" id="CHEBI:30413"/>
    </cofactor>
</comment>
<dbReference type="Proteomes" id="UP000007963">
    <property type="component" value="Unassembled WGS sequence"/>
</dbReference>
<dbReference type="Pfam" id="PF00067">
    <property type="entry name" value="p450"/>
    <property type="match status" value="1"/>
</dbReference>
<dbReference type="PROSITE" id="PS00086">
    <property type="entry name" value="CYTOCHROME_P450"/>
    <property type="match status" value="1"/>
</dbReference>
<accession>Q0CMU4</accession>
<evidence type="ECO:0000256" key="15">
    <source>
        <dbReference type="PIRSR" id="PIRSR602401-1"/>
    </source>
</evidence>
<name>Q0CMU4_ASPTN</name>
<dbReference type="GO" id="GO:0020037">
    <property type="term" value="F:heme binding"/>
    <property type="evidence" value="ECO:0007669"/>
    <property type="project" value="InterPro"/>
</dbReference>
<organism evidence="18 19">
    <name type="scientific">Aspergillus terreus (strain NIH 2624 / FGSC A1156)</name>
    <dbReference type="NCBI Taxonomy" id="341663"/>
    <lineage>
        <taxon>Eukaryota</taxon>
        <taxon>Fungi</taxon>
        <taxon>Dikarya</taxon>
        <taxon>Ascomycota</taxon>
        <taxon>Pezizomycotina</taxon>
        <taxon>Eurotiomycetes</taxon>
        <taxon>Eurotiomycetidae</taxon>
        <taxon>Eurotiales</taxon>
        <taxon>Aspergillaceae</taxon>
        <taxon>Aspergillus</taxon>
        <taxon>Aspergillus subgen. Circumdati</taxon>
    </lineage>
</organism>
<evidence type="ECO:0000256" key="5">
    <source>
        <dbReference type="ARBA" id="ARBA00022617"/>
    </source>
</evidence>
<dbReference type="OMA" id="TICCGQF"/>
<evidence type="ECO:0000256" key="13">
    <source>
        <dbReference type="ARBA" id="ARBA00051517"/>
    </source>
</evidence>
<evidence type="ECO:0000256" key="4">
    <source>
        <dbReference type="ARBA" id="ARBA00010617"/>
    </source>
</evidence>
<evidence type="ECO:0000256" key="2">
    <source>
        <dbReference type="ARBA" id="ARBA00004167"/>
    </source>
</evidence>
<proteinExistence type="inferred from homology"/>